<dbReference type="InterPro" id="IPR027417">
    <property type="entry name" value="P-loop_NTPase"/>
</dbReference>
<dbReference type="GO" id="GO:0016887">
    <property type="term" value="F:ATP hydrolysis activity"/>
    <property type="evidence" value="ECO:0007669"/>
    <property type="project" value="InterPro"/>
</dbReference>
<dbReference type="Pfam" id="PF13304">
    <property type="entry name" value="AAA_21"/>
    <property type="match status" value="1"/>
</dbReference>
<dbReference type="PANTHER" id="PTHR32182:SF23">
    <property type="entry name" value="ATP BINDING PROTEIN"/>
    <property type="match status" value="1"/>
</dbReference>
<reference evidence="3" key="1">
    <citation type="submission" date="2018-11" db="EMBL/GenBank/DDBJ databases">
        <title>Genomes From Bacteria Associated with the Canine Oral Cavity: a Test Case for Automated Genome-Based Taxonomic Assignment.</title>
        <authorList>
            <person name="Coil D.A."/>
            <person name="Jospin G."/>
            <person name="Darling A.E."/>
            <person name="Wallis C."/>
            <person name="Davis I.J."/>
            <person name="Harris S."/>
            <person name="Eisen J.A."/>
            <person name="Holcombe L.J."/>
            <person name="O'Flynn C."/>
        </authorList>
    </citation>
    <scope>NUCLEOTIDE SEQUENCE [LARGE SCALE GENOMIC DNA]</scope>
    <source>
        <strain evidence="3">OH5060</strain>
    </source>
</reference>
<evidence type="ECO:0000256" key="1">
    <source>
        <dbReference type="SAM" id="Coils"/>
    </source>
</evidence>
<proteinExistence type="predicted"/>
<dbReference type="SUPFAM" id="SSF52540">
    <property type="entry name" value="P-loop containing nucleoside triphosphate hydrolases"/>
    <property type="match status" value="1"/>
</dbReference>
<dbReference type="EMBL" id="RQZD01000006">
    <property type="protein sequence ID" value="RRD37743.1"/>
    <property type="molecule type" value="Genomic_DNA"/>
</dbReference>
<protein>
    <recommendedName>
        <fullName evidence="2">ATPase AAA-type core domain-containing protein</fullName>
    </recommendedName>
</protein>
<dbReference type="Gene3D" id="3.40.50.300">
    <property type="entry name" value="P-loop containing nucleotide triphosphate hydrolases"/>
    <property type="match status" value="1"/>
</dbReference>
<dbReference type="AlphaFoldDB" id="A0A3P1VZF1"/>
<dbReference type="GO" id="GO:0006302">
    <property type="term" value="P:double-strand break repair"/>
    <property type="evidence" value="ECO:0007669"/>
    <property type="project" value="TreeGrafter"/>
</dbReference>
<comment type="caution">
    <text evidence="3">The sequence shown here is derived from an EMBL/GenBank/DDBJ whole genome shotgun (WGS) entry which is preliminary data.</text>
</comment>
<feature type="coiled-coil region" evidence="1">
    <location>
        <begin position="581"/>
        <end position="615"/>
    </location>
</feature>
<evidence type="ECO:0000313" key="3">
    <source>
        <dbReference type="EMBL" id="RRD37743.1"/>
    </source>
</evidence>
<gene>
    <name evidence="3" type="ORF">EII28_03820</name>
</gene>
<sequence>MFPIFMWVKEYKSLENFQVNFDKSYNIEFEYKENRIKKLKISKNTNKIPKHFYGKNIDSINIIIGKNGTGKSSILEMMSLFDRVNGTYKSYVEYPREFLIIYKTNNEKEFVLEGYHENNDDEYFEFLQMPKDSSIFLVNHYTFKMTENYEFKGTNNPKNLKDTAILRIKYGEEKINFFEKKYSYEEAEEGNYKINTGVSEGNKATIYEYFINKKNIQSELYQDANIVMEIPELDFYIDKIKNPFEILKEIKLFNILKEEKIKDVVIKNYSNYLFSYKIWKIIENKSFQVDEILDIIKTEKIKLKKIKNTEQILEKLLEEIKEYENVKDLSNKIHEILLLLNNIQVSELNFKRKTNVLKKYEIKGTDSRIKKFLEKYDEIVNYPWTNKRLYLSEFEKILNITEEGMSDGERVRVNIFSTIHRFLGENGELKNKKYVTLLFDEVEMFLHPEWSRTFLDDLLLELKDYTNKQFKIIFASHSPFLLSDICSEGVIYLKKEGKKTILEEIEIKNFGANIIDLFKNTMFLKSTFGEFATKKIKEVVKKIDDKTKSYFEIKNNPEINYIIEEIGEKLISNKLKSMIEAKLENNDKEYYKNKIKEYEARIKEIEKAENKKTKND</sequence>
<feature type="domain" description="ATPase AAA-type core" evidence="2">
    <location>
        <begin position="60"/>
        <end position="483"/>
    </location>
</feature>
<dbReference type="InterPro" id="IPR003959">
    <property type="entry name" value="ATPase_AAA_core"/>
</dbReference>
<dbReference type="GO" id="GO:0000731">
    <property type="term" value="P:DNA synthesis involved in DNA repair"/>
    <property type="evidence" value="ECO:0007669"/>
    <property type="project" value="TreeGrafter"/>
</dbReference>
<keyword evidence="1" id="KW-0175">Coiled coil</keyword>
<organism evidence="3">
    <name type="scientific">Fusobacterium nucleatum</name>
    <dbReference type="NCBI Taxonomy" id="851"/>
    <lineage>
        <taxon>Bacteria</taxon>
        <taxon>Fusobacteriati</taxon>
        <taxon>Fusobacteriota</taxon>
        <taxon>Fusobacteriia</taxon>
        <taxon>Fusobacteriales</taxon>
        <taxon>Fusobacteriaceae</taxon>
        <taxon>Fusobacterium</taxon>
    </lineage>
</organism>
<dbReference type="PANTHER" id="PTHR32182">
    <property type="entry name" value="DNA REPLICATION AND REPAIR PROTEIN RECF"/>
    <property type="match status" value="1"/>
</dbReference>
<feature type="coiled-coil region" evidence="1">
    <location>
        <begin position="303"/>
        <end position="333"/>
    </location>
</feature>
<accession>A0A3P1VZF1</accession>
<name>A0A3P1VZF1_FUSNU</name>
<dbReference type="GO" id="GO:0005524">
    <property type="term" value="F:ATP binding"/>
    <property type="evidence" value="ECO:0007669"/>
    <property type="project" value="InterPro"/>
</dbReference>
<evidence type="ECO:0000259" key="2">
    <source>
        <dbReference type="Pfam" id="PF13304"/>
    </source>
</evidence>